<accession>A0A9D3LVI5</accession>
<protein>
    <submittedName>
        <fullName evidence="2">Uncharacterized protein</fullName>
    </submittedName>
</protein>
<evidence type="ECO:0000313" key="2">
    <source>
        <dbReference type="EMBL" id="KAG5837769.1"/>
    </source>
</evidence>
<evidence type="ECO:0000313" key="3">
    <source>
        <dbReference type="Proteomes" id="UP001044222"/>
    </source>
</evidence>
<sequence>TEPLLTVVSNPAGQCTTDSGSSVPWRELQSANSNPAGQCTTDSGPSVPWAERVKVTKLLSASPRTGALSNRLFYHFHPFLTSFPRFLSSTEQRTRGKDAKTEESRECALGKWKVLALCPSEATSITDGERWIVCMSRSKKNTSTKDSLVCPH</sequence>
<keyword evidence="3" id="KW-1185">Reference proteome</keyword>
<gene>
    <name evidence="2" type="ORF">ANANG_G00216180</name>
</gene>
<comment type="caution">
    <text evidence="2">The sequence shown here is derived from an EMBL/GenBank/DDBJ whole genome shotgun (WGS) entry which is preliminary data.</text>
</comment>
<feature type="region of interest" description="Disordered" evidence="1">
    <location>
        <begin position="1"/>
        <end position="45"/>
    </location>
</feature>
<dbReference type="EMBL" id="JAFIRN010000012">
    <property type="protein sequence ID" value="KAG5837769.1"/>
    <property type="molecule type" value="Genomic_DNA"/>
</dbReference>
<reference evidence="2" key="1">
    <citation type="submission" date="2021-01" db="EMBL/GenBank/DDBJ databases">
        <title>A chromosome-scale assembly of European eel, Anguilla anguilla.</title>
        <authorList>
            <person name="Henkel C."/>
            <person name="Jong-Raadsen S.A."/>
            <person name="Dufour S."/>
            <person name="Weltzien F.-A."/>
            <person name="Palstra A.P."/>
            <person name="Pelster B."/>
            <person name="Spaink H.P."/>
            <person name="Van Den Thillart G.E."/>
            <person name="Jansen H."/>
            <person name="Zahm M."/>
            <person name="Klopp C."/>
            <person name="Cedric C."/>
            <person name="Louis A."/>
            <person name="Berthelot C."/>
            <person name="Parey E."/>
            <person name="Roest Crollius H."/>
            <person name="Montfort J."/>
            <person name="Robinson-Rechavi M."/>
            <person name="Bucao C."/>
            <person name="Bouchez O."/>
            <person name="Gislard M."/>
            <person name="Lluch J."/>
            <person name="Milhes M."/>
            <person name="Lampietro C."/>
            <person name="Lopez Roques C."/>
            <person name="Donnadieu C."/>
            <person name="Braasch I."/>
            <person name="Desvignes T."/>
            <person name="Postlethwait J."/>
            <person name="Bobe J."/>
            <person name="Guiguen Y."/>
            <person name="Dirks R."/>
        </authorList>
    </citation>
    <scope>NUCLEOTIDE SEQUENCE</scope>
    <source>
        <strain evidence="2">Tag_6206</strain>
        <tissue evidence="2">Liver</tissue>
    </source>
</reference>
<feature type="compositionally biased region" description="Polar residues" evidence="1">
    <location>
        <begin position="29"/>
        <end position="44"/>
    </location>
</feature>
<feature type="non-terminal residue" evidence="2">
    <location>
        <position position="152"/>
    </location>
</feature>
<dbReference type="AlphaFoldDB" id="A0A9D3LVI5"/>
<proteinExistence type="predicted"/>
<evidence type="ECO:0000256" key="1">
    <source>
        <dbReference type="SAM" id="MobiDB-lite"/>
    </source>
</evidence>
<dbReference type="Proteomes" id="UP001044222">
    <property type="component" value="Chromosome 12"/>
</dbReference>
<feature type="compositionally biased region" description="Polar residues" evidence="1">
    <location>
        <begin position="7"/>
        <end position="22"/>
    </location>
</feature>
<name>A0A9D3LVI5_ANGAN</name>
<organism evidence="2 3">
    <name type="scientific">Anguilla anguilla</name>
    <name type="common">European freshwater eel</name>
    <name type="synonym">Muraena anguilla</name>
    <dbReference type="NCBI Taxonomy" id="7936"/>
    <lineage>
        <taxon>Eukaryota</taxon>
        <taxon>Metazoa</taxon>
        <taxon>Chordata</taxon>
        <taxon>Craniata</taxon>
        <taxon>Vertebrata</taxon>
        <taxon>Euteleostomi</taxon>
        <taxon>Actinopterygii</taxon>
        <taxon>Neopterygii</taxon>
        <taxon>Teleostei</taxon>
        <taxon>Anguilliformes</taxon>
        <taxon>Anguillidae</taxon>
        <taxon>Anguilla</taxon>
    </lineage>
</organism>